<organism evidence="2 3">
    <name type="scientific">Paenibacillus sedimenti</name>
    <dbReference type="NCBI Taxonomy" id="2770274"/>
    <lineage>
        <taxon>Bacteria</taxon>
        <taxon>Bacillati</taxon>
        <taxon>Bacillota</taxon>
        <taxon>Bacilli</taxon>
        <taxon>Bacillales</taxon>
        <taxon>Paenibacillaceae</taxon>
        <taxon>Paenibacillus</taxon>
    </lineage>
</organism>
<sequence length="129" mass="13877">MQGGTILINPTLVNLEGFQVTGISARTSNAQEAEGQGAIPKLWQTFYEQQVSFKIPYSVPNSPTLGVYTDYENGVNGLYTMLIGLKAADITDVPVGLSTTTIPAGKYAVFTTEKGPVYQNVPACWAAIW</sequence>
<evidence type="ECO:0000313" key="2">
    <source>
        <dbReference type="EMBL" id="MBD0382086.1"/>
    </source>
</evidence>
<dbReference type="PANTHER" id="PTHR36444:SF2">
    <property type="entry name" value="TRANSCRIPTIONAL REGULATOR PROTEIN YOBU-RELATED"/>
    <property type="match status" value="1"/>
</dbReference>
<dbReference type="SUPFAM" id="SSF55136">
    <property type="entry name" value="Probable bacterial effector-binding domain"/>
    <property type="match status" value="1"/>
</dbReference>
<dbReference type="Gene3D" id="3.20.80.10">
    <property type="entry name" value="Regulatory factor, effector binding domain"/>
    <property type="match status" value="1"/>
</dbReference>
<dbReference type="PANTHER" id="PTHR36444">
    <property type="entry name" value="TRANSCRIPTIONAL REGULATOR PROTEIN YOBU-RELATED"/>
    <property type="match status" value="1"/>
</dbReference>
<gene>
    <name evidence="2" type="ORF">ICC18_18370</name>
</gene>
<proteinExistence type="predicted"/>
<dbReference type="InterPro" id="IPR053182">
    <property type="entry name" value="YobU-like_regulator"/>
</dbReference>
<dbReference type="Proteomes" id="UP000650466">
    <property type="component" value="Unassembled WGS sequence"/>
</dbReference>
<dbReference type="SMART" id="SM00871">
    <property type="entry name" value="AraC_E_bind"/>
    <property type="match status" value="1"/>
</dbReference>
<protein>
    <submittedName>
        <fullName evidence="2">GyrI-like domain-containing protein</fullName>
    </submittedName>
</protein>
<dbReference type="Pfam" id="PF14526">
    <property type="entry name" value="Cass2"/>
    <property type="match status" value="1"/>
</dbReference>
<dbReference type="InterPro" id="IPR010499">
    <property type="entry name" value="AraC_E-bd"/>
</dbReference>
<comment type="caution">
    <text evidence="2">The sequence shown here is derived from an EMBL/GenBank/DDBJ whole genome shotgun (WGS) entry which is preliminary data.</text>
</comment>
<name>A0A926KSH6_9BACL</name>
<keyword evidence="3" id="KW-1185">Reference proteome</keyword>
<evidence type="ECO:0000259" key="1">
    <source>
        <dbReference type="SMART" id="SM00871"/>
    </source>
</evidence>
<dbReference type="AlphaFoldDB" id="A0A926KSH6"/>
<dbReference type="InterPro" id="IPR029441">
    <property type="entry name" value="Cass2"/>
</dbReference>
<dbReference type="InterPro" id="IPR011256">
    <property type="entry name" value="Reg_factor_effector_dom_sf"/>
</dbReference>
<feature type="domain" description="AraC effector-binding" evidence="1">
    <location>
        <begin position="8"/>
        <end position="129"/>
    </location>
</feature>
<reference evidence="2" key="1">
    <citation type="submission" date="2020-09" db="EMBL/GenBank/DDBJ databases">
        <title>Draft Genome Sequence of Paenibacillus sp. WST5.</title>
        <authorList>
            <person name="Bao Z."/>
        </authorList>
    </citation>
    <scope>NUCLEOTIDE SEQUENCE</scope>
    <source>
        <strain evidence="2">WST5</strain>
    </source>
</reference>
<dbReference type="EMBL" id="JACVVD010000006">
    <property type="protein sequence ID" value="MBD0382086.1"/>
    <property type="molecule type" value="Genomic_DNA"/>
</dbReference>
<accession>A0A926KSH6</accession>
<evidence type="ECO:0000313" key="3">
    <source>
        <dbReference type="Proteomes" id="UP000650466"/>
    </source>
</evidence>